<reference evidence="7 8" key="1">
    <citation type="submission" date="2022-11" db="EMBL/GenBank/DDBJ databases">
        <title>Minimal conservation of predation-associated metabolite biosynthetic gene clusters underscores biosynthetic potential of Myxococcota including descriptions for ten novel species: Archangium lansinium sp. nov., Myxococcus landrumus sp. nov., Nannocystis bai.</title>
        <authorList>
            <person name="Ahearne A."/>
            <person name="Stevens C."/>
            <person name="Dowd S."/>
        </authorList>
    </citation>
    <scope>NUCLEOTIDE SEQUENCE [LARGE SCALE GENOMIC DNA]</scope>
    <source>
        <strain evidence="7 8">NCWAL01</strain>
    </source>
</reference>
<keyword evidence="2" id="KW-0547">Nucleotide-binding</keyword>
<evidence type="ECO:0000313" key="7">
    <source>
        <dbReference type="EMBL" id="MDC0710167.1"/>
    </source>
</evidence>
<evidence type="ECO:0000256" key="5">
    <source>
        <dbReference type="RuleBase" id="RU000384"/>
    </source>
</evidence>
<dbReference type="Gene3D" id="3.10.20.70">
    <property type="entry name" value="Glutamine synthetase, N-terminal domain"/>
    <property type="match status" value="1"/>
</dbReference>
<keyword evidence="1" id="KW-0436">Ligase</keyword>
<evidence type="ECO:0000259" key="6">
    <source>
        <dbReference type="PROSITE" id="PS51987"/>
    </source>
</evidence>
<gene>
    <name evidence="7" type="ORF">POL68_16945</name>
</gene>
<dbReference type="EMBL" id="JAQNDM010000002">
    <property type="protein sequence ID" value="MDC0710167.1"/>
    <property type="molecule type" value="Genomic_DNA"/>
</dbReference>
<keyword evidence="3" id="KW-0067">ATP-binding</keyword>
<comment type="similarity">
    <text evidence="4 5">Belongs to the glutamine synthetase family.</text>
</comment>
<name>A0ABT5D924_9BACT</name>
<evidence type="ECO:0000256" key="2">
    <source>
        <dbReference type="ARBA" id="ARBA00022741"/>
    </source>
</evidence>
<dbReference type="SMART" id="SM01230">
    <property type="entry name" value="Gln-synt_C"/>
    <property type="match status" value="1"/>
</dbReference>
<accession>A0ABT5D924</accession>
<proteinExistence type="inferred from homology"/>
<dbReference type="PANTHER" id="PTHR43785:SF12">
    <property type="entry name" value="TYPE-1 GLUTAMINE SYNTHETASE 2"/>
    <property type="match status" value="1"/>
</dbReference>
<dbReference type="InterPro" id="IPR008147">
    <property type="entry name" value="Gln_synt_N"/>
</dbReference>
<dbReference type="InterPro" id="IPR014746">
    <property type="entry name" value="Gln_synth/guanido_kin_cat_dom"/>
</dbReference>
<dbReference type="SUPFAM" id="SSF55931">
    <property type="entry name" value="Glutamine synthetase/guanido kinase"/>
    <property type="match status" value="1"/>
</dbReference>
<evidence type="ECO:0000313" key="8">
    <source>
        <dbReference type="Proteomes" id="UP001221838"/>
    </source>
</evidence>
<dbReference type="Gene3D" id="3.30.590.10">
    <property type="entry name" value="Glutamine synthetase/guanido kinase, catalytic domain"/>
    <property type="match status" value="1"/>
</dbReference>
<dbReference type="InterPro" id="IPR008146">
    <property type="entry name" value="Gln_synth_cat_dom"/>
</dbReference>
<dbReference type="Pfam" id="PF00120">
    <property type="entry name" value="Gln-synt_C"/>
    <property type="match status" value="1"/>
</dbReference>
<protein>
    <submittedName>
        <fullName evidence="7">Glutamine synthetase family protein</fullName>
    </submittedName>
</protein>
<dbReference type="InterPro" id="IPR036651">
    <property type="entry name" value="Gln_synt_N_sf"/>
</dbReference>
<sequence length="444" mass="48421">MSLINHVGSGEHLLMLACNDLSGTTRGRAVPMRERDAYLQKGVGWVPADQALTPFDVIANPNPWGSTGDLRLKPDRDAEVRVDLWPDTAPLQYALCDIVNTDGTAWDSCTRTYLRTALAELEAETGLKLLVAFEHEFTLVGQEPPGPAFSLRAFRSEERLGNLIMAALEQAQQEPEMFLPEYGAGQFEVLCKPASALAAADRAVFVRDICREVAARLGKRITFSPKLTPQGVGNGVHIHFSLWDREKRPVTYDPKGPGGLSLMAGRFAAGVLAHLPALCALTAPSVVSYLRLMPHHWSSAYTCLGHRNREAALRICPVEDRPGADVSRQFNLEYRPADATACPYIALGALVRAGLDGIRRELAVPPLVNGDPSEMSEAERERVGAHRLPSSLPEALSALEADATMRGGFSNDLLSCYLSLKRTEMKVLDGLDAAAACRRYAECY</sequence>
<evidence type="ECO:0000256" key="3">
    <source>
        <dbReference type="ARBA" id="ARBA00022840"/>
    </source>
</evidence>
<comment type="caution">
    <text evidence="7">The sequence shown here is derived from an EMBL/GenBank/DDBJ whole genome shotgun (WGS) entry which is preliminary data.</text>
</comment>
<dbReference type="PANTHER" id="PTHR43785">
    <property type="entry name" value="GAMMA-GLUTAMYLPUTRESCINE SYNTHETASE"/>
    <property type="match status" value="1"/>
</dbReference>
<dbReference type="PROSITE" id="PS51987">
    <property type="entry name" value="GS_CATALYTIC"/>
    <property type="match status" value="1"/>
</dbReference>
<dbReference type="Pfam" id="PF16952">
    <property type="entry name" value="Gln-synt_N_2"/>
    <property type="match status" value="1"/>
</dbReference>
<organism evidence="7 8">
    <name type="scientific">Stigmatella ashevillensis</name>
    <dbReference type="NCBI Taxonomy" id="2995309"/>
    <lineage>
        <taxon>Bacteria</taxon>
        <taxon>Pseudomonadati</taxon>
        <taxon>Myxococcota</taxon>
        <taxon>Myxococcia</taxon>
        <taxon>Myxococcales</taxon>
        <taxon>Cystobacterineae</taxon>
        <taxon>Archangiaceae</taxon>
        <taxon>Stigmatella</taxon>
    </lineage>
</organism>
<feature type="domain" description="GS catalytic" evidence="6">
    <location>
        <begin position="110"/>
        <end position="444"/>
    </location>
</feature>
<evidence type="ECO:0000256" key="1">
    <source>
        <dbReference type="ARBA" id="ARBA00022598"/>
    </source>
</evidence>
<dbReference type="Proteomes" id="UP001221838">
    <property type="component" value="Unassembled WGS sequence"/>
</dbReference>
<keyword evidence="8" id="KW-1185">Reference proteome</keyword>
<evidence type="ECO:0000256" key="4">
    <source>
        <dbReference type="PROSITE-ProRule" id="PRU01331"/>
    </source>
</evidence>
<dbReference type="RefSeq" id="WP_272139355.1">
    <property type="nucleotide sequence ID" value="NZ_JAQNDM010000002.1"/>
</dbReference>